<dbReference type="STRING" id="1385699.A7A78_08580"/>
<evidence type="ECO:0000313" key="3">
    <source>
        <dbReference type="EMBL" id="OAD92284.1"/>
    </source>
</evidence>
<dbReference type="GO" id="GO:0055085">
    <property type="term" value="P:transmembrane transport"/>
    <property type="evidence" value="ECO:0007669"/>
    <property type="project" value="InterPro"/>
</dbReference>
<keyword evidence="1" id="KW-0732">Signal</keyword>
<organism evidence="3 4">
    <name type="scientific">Aequorivita soesokkakensis</name>
    <dbReference type="NCBI Taxonomy" id="1385699"/>
    <lineage>
        <taxon>Bacteria</taxon>
        <taxon>Pseudomonadati</taxon>
        <taxon>Bacteroidota</taxon>
        <taxon>Flavobacteriia</taxon>
        <taxon>Flavobacteriales</taxon>
        <taxon>Flavobacteriaceae</taxon>
        <taxon>Aequorivita</taxon>
    </lineage>
</organism>
<gene>
    <name evidence="3" type="ORF">A7A78_08580</name>
</gene>
<feature type="chain" id="PRO_5008392293" description="TonB C-terminal domain-containing protein" evidence="1">
    <location>
        <begin position="19"/>
        <end position="277"/>
    </location>
</feature>
<sequence length="277" mass="32555">MNIKFTLFLLLLSSFTFAQESALFDRNFHHRTDDQESKNRREYLQNDSLIAVKDFYENGLVRTGEFYGFTDLKNLDEFIWYNANRQYDKSPQLKIENRKGVVKYYDKNGAVTSEQIFREDDVKYVQFWNNSIPCLVYGTGKLQSASTEKNEVLVRIFKDSVETEGYIIRELKNDTIYYKTDTHAYPKTGLQAFYRDLAENVNYPGFANLLGIDKKITIEFIVDEEGNLIDFEPVNNKSLNFEKKAIKKLEKMPKWIPATLNGRNVKTRFRIPLTFKN</sequence>
<evidence type="ECO:0000259" key="2">
    <source>
        <dbReference type="PROSITE" id="PS52015"/>
    </source>
</evidence>
<dbReference type="OrthoDB" id="649093at2"/>
<accession>A0A1A9LHD2</accession>
<evidence type="ECO:0000256" key="1">
    <source>
        <dbReference type="SAM" id="SignalP"/>
    </source>
</evidence>
<dbReference type="Gene3D" id="3.30.1150.10">
    <property type="match status" value="1"/>
</dbReference>
<comment type="caution">
    <text evidence="3">The sequence shown here is derived from an EMBL/GenBank/DDBJ whole genome shotgun (WGS) entry which is preliminary data.</text>
</comment>
<dbReference type="Proteomes" id="UP000077552">
    <property type="component" value="Unassembled WGS sequence"/>
</dbReference>
<dbReference type="RefSeq" id="WP_068760939.1">
    <property type="nucleotide sequence ID" value="NZ_LXIE01000002.1"/>
</dbReference>
<proteinExistence type="predicted"/>
<dbReference type="SUPFAM" id="SSF74653">
    <property type="entry name" value="TolA/TonB C-terminal domain"/>
    <property type="match status" value="1"/>
</dbReference>
<dbReference type="Pfam" id="PF03544">
    <property type="entry name" value="TonB_C"/>
    <property type="match status" value="1"/>
</dbReference>
<keyword evidence="4" id="KW-1185">Reference proteome</keyword>
<dbReference type="Gene3D" id="3.90.930.1">
    <property type="match status" value="1"/>
</dbReference>
<evidence type="ECO:0000313" key="4">
    <source>
        <dbReference type="Proteomes" id="UP000077552"/>
    </source>
</evidence>
<dbReference type="InterPro" id="IPR037682">
    <property type="entry name" value="TonB_C"/>
</dbReference>
<dbReference type="EMBL" id="LXIE01000002">
    <property type="protein sequence ID" value="OAD92284.1"/>
    <property type="molecule type" value="Genomic_DNA"/>
</dbReference>
<protein>
    <recommendedName>
        <fullName evidence="2">TonB C-terminal domain-containing protein</fullName>
    </recommendedName>
</protein>
<name>A0A1A9LHD2_9FLAO</name>
<dbReference type="AlphaFoldDB" id="A0A1A9LHD2"/>
<feature type="signal peptide" evidence="1">
    <location>
        <begin position="1"/>
        <end position="18"/>
    </location>
</feature>
<dbReference type="PROSITE" id="PS52015">
    <property type="entry name" value="TONB_CTD"/>
    <property type="match status" value="1"/>
</dbReference>
<reference evidence="3 4" key="1">
    <citation type="submission" date="2016-05" db="EMBL/GenBank/DDBJ databases">
        <title>Genome sequencing of Vitellibacter soesokkakensis RSSK-12.</title>
        <authorList>
            <person name="Thevarajoo S."/>
            <person name="Selvaratnam C."/>
            <person name="Goh K.M."/>
            <person name="Chan K.-G."/>
            <person name="Chong C.S."/>
        </authorList>
    </citation>
    <scope>NUCLEOTIDE SEQUENCE [LARGE SCALE GENOMIC DNA]</scope>
    <source>
        <strain evidence="3 4">RSSK-12</strain>
    </source>
</reference>
<feature type="domain" description="TonB C-terminal" evidence="2">
    <location>
        <begin position="188"/>
        <end position="277"/>
    </location>
</feature>